<proteinExistence type="predicted"/>
<evidence type="ECO:0000313" key="3">
    <source>
        <dbReference type="EMBL" id="CAB3287642.1"/>
    </source>
</evidence>
<reference evidence="3 4" key="1">
    <citation type="submission" date="2020-04" db="EMBL/GenBank/DDBJ databases">
        <authorList>
            <consortium name="Genoscope - CEA"/>
            <person name="William W."/>
        </authorList>
    </citation>
    <scope>NUCLEOTIDE SEQUENCE [LARGE SCALE GENOMIC DNA]</scope>
    <source>
        <strain evidence="3 4">SG7</strain>
    </source>
</reference>
<dbReference type="KEGG" id="mesg:MLAUSG7_0318"/>
<protein>
    <submittedName>
        <fullName evidence="3">S-layer protein</fullName>
    </submittedName>
</protein>
<accession>A0A8D6PSA6</accession>
<feature type="domain" description="S-layer protein outer" evidence="2">
    <location>
        <begin position="36"/>
        <end position="560"/>
    </location>
</feature>
<gene>
    <name evidence="3" type="primary">sla</name>
    <name evidence="3" type="ORF">MLAUSG7_0318</name>
</gene>
<dbReference type="Pfam" id="PF05123">
    <property type="entry name" value="S_layer_N"/>
    <property type="match status" value="1"/>
</dbReference>
<dbReference type="EMBL" id="LR792632">
    <property type="protein sequence ID" value="CAB3287642.1"/>
    <property type="molecule type" value="Genomic_DNA"/>
</dbReference>
<dbReference type="Pfam" id="PF05124">
    <property type="entry name" value="S_layer_C"/>
    <property type="match status" value="1"/>
</dbReference>
<evidence type="ECO:0000259" key="2">
    <source>
        <dbReference type="Pfam" id="PF05124"/>
    </source>
</evidence>
<sequence>MAMSLKKIGAIAVGGAMVATALASGVAADVNVVGGDIKDIKDIVVKDGQPNCYVVVGANAPSTMDVVSAADIAAKIGSLCYKEGTVEDGSADLKIHAEANSDDYNILKSGNNIPQNNYTVFVAASDSDYSDDINETLADAGNLTVNMLNLNGLGTDVNKVVSLGDVSTMLKIEDIDPSDWYGSDDDAGELVAVALKNDSTDELTIEKKSAIYMSLAYKDDESNFTNTIPLDRGMRIPFLGQEQAVIDIDADEDTIYLGTPVYDGVLKEGDTYNVGNGYEVKVDSVLKSTKEGEYKVTIDILKDGKVVATKSDTITNTTSMKVIYGDKVGVVVHSAWMDIGEHYGYAELLIARDVKELDLGKEYIPDWKIYAVVKGSNGLTLEKSISNNDNVTGIALRYEGDKLDNLDSGDELDIADYVTFKLDDKDKNDKLYAYFSMDKSVETTLNIGETVSALNADVKLKGIKALAVEPCALTAPIAKLDTEVSLDTADKNLVLVGGPVANKLTKELQDSGKLPVPINNTSGPVIEIVKGAANGYDVVVVAGGDRDKTREAAEYLIKNL</sequence>
<dbReference type="GeneID" id="65883121"/>
<keyword evidence="4" id="KW-1185">Reference proteome</keyword>
<dbReference type="Proteomes" id="UP000679213">
    <property type="component" value="Chromosome I"/>
</dbReference>
<evidence type="ECO:0000313" key="4">
    <source>
        <dbReference type="Proteomes" id="UP000679213"/>
    </source>
</evidence>
<name>A0A8D6PSA6_9EURY</name>
<dbReference type="RefSeq" id="WP_214400224.1">
    <property type="nucleotide sequence ID" value="NZ_LR792632.1"/>
</dbReference>
<dbReference type="NCBIfam" id="TIGR01564">
    <property type="entry name" value="S_layer_MJ"/>
    <property type="match status" value="1"/>
</dbReference>
<dbReference type="InterPro" id="IPR006454">
    <property type="entry name" value="S_layer_MJ"/>
</dbReference>
<feature type="domain" description="S-layer protein central" evidence="1">
    <location>
        <begin position="119"/>
        <end position="466"/>
    </location>
</feature>
<dbReference type="AlphaFoldDB" id="A0A8D6PSA6"/>
<dbReference type="InterPro" id="IPR022650">
    <property type="entry name" value="S_layer_central"/>
</dbReference>
<dbReference type="InterPro" id="IPR022651">
    <property type="entry name" value="S_layer_C"/>
</dbReference>
<organism evidence="3 4">
    <name type="scientific">Methanocaldococcus lauensis</name>
    <dbReference type="NCBI Taxonomy" id="2546128"/>
    <lineage>
        <taxon>Archaea</taxon>
        <taxon>Methanobacteriati</taxon>
        <taxon>Methanobacteriota</taxon>
        <taxon>Methanomada group</taxon>
        <taxon>Methanococci</taxon>
        <taxon>Methanococcales</taxon>
        <taxon>Methanocaldococcaceae</taxon>
        <taxon>Methanocaldococcus</taxon>
    </lineage>
</organism>
<evidence type="ECO:0000259" key="1">
    <source>
        <dbReference type="Pfam" id="PF05123"/>
    </source>
</evidence>